<dbReference type="InterPro" id="IPR046539">
    <property type="entry name" value="DUF6604"/>
</dbReference>
<gene>
    <name evidence="3" type="ORF">HK097_004186</name>
</gene>
<name>A0AAD5SFP3_9FUNG</name>
<dbReference type="AlphaFoldDB" id="A0AAD5SFP3"/>
<reference evidence="3" key="1">
    <citation type="submission" date="2020-05" db="EMBL/GenBank/DDBJ databases">
        <title>Phylogenomic resolution of chytrid fungi.</title>
        <authorList>
            <person name="Stajich J.E."/>
            <person name="Amses K."/>
            <person name="Simmons R."/>
            <person name="Seto K."/>
            <person name="Myers J."/>
            <person name="Bonds A."/>
            <person name="Quandt C.A."/>
            <person name="Barry K."/>
            <person name="Liu P."/>
            <person name="Grigoriev I."/>
            <person name="Longcore J.E."/>
            <person name="James T.Y."/>
        </authorList>
    </citation>
    <scope>NUCLEOTIDE SEQUENCE</scope>
    <source>
        <strain evidence="3">JEL0318</strain>
    </source>
</reference>
<accession>A0AAD5SFP3</accession>
<organism evidence="3 4">
    <name type="scientific">Rhizophlyctis rosea</name>
    <dbReference type="NCBI Taxonomy" id="64517"/>
    <lineage>
        <taxon>Eukaryota</taxon>
        <taxon>Fungi</taxon>
        <taxon>Fungi incertae sedis</taxon>
        <taxon>Chytridiomycota</taxon>
        <taxon>Chytridiomycota incertae sedis</taxon>
        <taxon>Chytridiomycetes</taxon>
        <taxon>Rhizophlyctidales</taxon>
        <taxon>Rhizophlyctidaceae</taxon>
        <taxon>Rhizophlyctis</taxon>
    </lineage>
</organism>
<evidence type="ECO:0000256" key="1">
    <source>
        <dbReference type="SAM" id="MobiDB-lite"/>
    </source>
</evidence>
<evidence type="ECO:0000313" key="3">
    <source>
        <dbReference type="EMBL" id="KAJ3053472.1"/>
    </source>
</evidence>
<feature type="domain" description="DUF6604" evidence="2">
    <location>
        <begin position="4"/>
        <end position="81"/>
    </location>
</feature>
<proteinExistence type="predicted"/>
<evidence type="ECO:0000313" key="4">
    <source>
        <dbReference type="Proteomes" id="UP001212841"/>
    </source>
</evidence>
<feature type="region of interest" description="Disordered" evidence="1">
    <location>
        <begin position="1"/>
        <end position="24"/>
    </location>
</feature>
<dbReference type="Pfam" id="PF20253">
    <property type="entry name" value="DUF6604"/>
    <property type="match status" value="1"/>
</dbReference>
<dbReference type="EMBL" id="JADGJD010000204">
    <property type="protein sequence ID" value="KAJ3053472.1"/>
    <property type="molecule type" value="Genomic_DNA"/>
</dbReference>
<dbReference type="Proteomes" id="UP001212841">
    <property type="component" value="Unassembled WGS sequence"/>
</dbReference>
<evidence type="ECO:0000259" key="2">
    <source>
        <dbReference type="Pfam" id="PF20253"/>
    </source>
</evidence>
<comment type="caution">
    <text evidence="3">The sequence shown here is derived from an EMBL/GenBank/DDBJ whole genome shotgun (WGS) entry which is preliminary data.</text>
</comment>
<sequence length="99" mass="12070">MWRLEVEEREKEEGELSDSDSERELFEPLERKKVVRALTERESAAVREERAAEVKFEAWCLYEDLRKLRKFLQGLWKKYYRRPVLRRGLHPDEGIPQLH</sequence>
<protein>
    <recommendedName>
        <fullName evidence="2">DUF6604 domain-containing protein</fullName>
    </recommendedName>
</protein>
<keyword evidence="4" id="KW-1185">Reference proteome</keyword>